<dbReference type="Pfam" id="PF04828">
    <property type="entry name" value="GFA"/>
    <property type="match status" value="1"/>
</dbReference>
<evidence type="ECO:0000256" key="1">
    <source>
        <dbReference type="ARBA" id="ARBA00005495"/>
    </source>
</evidence>
<evidence type="ECO:0000259" key="5">
    <source>
        <dbReference type="PROSITE" id="PS51891"/>
    </source>
</evidence>
<evidence type="ECO:0000256" key="3">
    <source>
        <dbReference type="ARBA" id="ARBA00022833"/>
    </source>
</evidence>
<comment type="similarity">
    <text evidence="1">Belongs to the Gfa family.</text>
</comment>
<protein>
    <submittedName>
        <fullName evidence="6">Glutathione-dependent formaldehyde-activating, GFA</fullName>
    </submittedName>
</protein>
<feature type="domain" description="CENP-V/GFA" evidence="5">
    <location>
        <begin position="28"/>
        <end position="157"/>
    </location>
</feature>
<comment type="caution">
    <text evidence="6">The sequence shown here is derived from an EMBL/GenBank/DDBJ whole genome shotgun (WGS) entry which is preliminary data.</text>
</comment>
<dbReference type="InterPro" id="IPR006913">
    <property type="entry name" value="CENP-V/GFA"/>
</dbReference>
<dbReference type="Proteomes" id="UP000003257">
    <property type="component" value="Unassembled WGS sequence"/>
</dbReference>
<organism evidence="6 7">
    <name type="scientific">Sulfitobacter indolifex HEL-45</name>
    <dbReference type="NCBI Taxonomy" id="391624"/>
    <lineage>
        <taxon>Bacteria</taxon>
        <taxon>Pseudomonadati</taxon>
        <taxon>Pseudomonadota</taxon>
        <taxon>Alphaproteobacteria</taxon>
        <taxon>Rhodobacterales</taxon>
        <taxon>Roseobacteraceae</taxon>
        <taxon>Sulfitobacter</taxon>
    </lineage>
</organism>
<dbReference type="InterPro" id="IPR011057">
    <property type="entry name" value="Mss4-like_sf"/>
</dbReference>
<name>A0ABM9XAD9_9RHOB</name>
<dbReference type="PANTHER" id="PTHR33337:SF40">
    <property type="entry name" value="CENP-V_GFA DOMAIN-CONTAINING PROTEIN-RELATED"/>
    <property type="match status" value="1"/>
</dbReference>
<keyword evidence="3" id="KW-0862">Zinc</keyword>
<evidence type="ECO:0000256" key="2">
    <source>
        <dbReference type="ARBA" id="ARBA00022723"/>
    </source>
</evidence>
<evidence type="ECO:0000256" key="4">
    <source>
        <dbReference type="ARBA" id="ARBA00023239"/>
    </source>
</evidence>
<dbReference type="EMBL" id="ABID01000001">
    <property type="protein sequence ID" value="EDQ06489.1"/>
    <property type="molecule type" value="Genomic_DNA"/>
</dbReference>
<evidence type="ECO:0000313" key="6">
    <source>
        <dbReference type="EMBL" id="EDQ06489.1"/>
    </source>
</evidence>
<accession>A0ABM9XAD9</accession>
<dbReference type="SUPFAM" id="SSF51316">
    <property type="entry name" value="Mss4-like"/>
    <property type="match status" value="1"/>
</dbReference>
<proteinExistence type="inferred from homology"/>
<sequence length="167" mass="17572">MGRSASLRNEMSAGAAIIADNAMGDEHHHGHCLCGAVTVDVTGPLAAISACHCDLCTRWSGSVQMGIEVPRARVSCEGPIRTYASSSFAERAWCETCGTAVWFADTKGENAGLLELAPGLFDGFGGAKLARVVYADRAPSNLALAGDLERVSKADYEACALHVEDQR</sequence>
<dbReference type="PROSITE" id="PS51891">
    <property type="entry name" value="CENP_V_GFA"/>
    <property type="match status" value="1"/>
</dbReference>
<keyword evidence="4" id="KW-0456">Lyase</keyword>
<dbReference type="Gene3D" id="3.90.1590.10">
    <property type="entry name" value="glutathione-dependent formaldehyde- activating enzyme (gfa)"/>
    <property type="match status" value="1"/>
</dbReference>
<gene>
    <name evidence="6" type="ORF">OIHEL45_06725</name>
</gene>
<evidence type="ECO:0000313" key="7">
    <source>
        <dbReference type="Proteomes" id="UP000003257"/>
    </source>
</evidence>
<keyword evidence="2" id="KW-0479">Metal-binding</keyword>
<reference evidence="6 7" key="1">
    <citation type="submission" date="2007-11" db="EMBL/GenBank/DDBJ databases">
        <authorList>
            <person name="Wagner-Dobler I."/>
            <person name="Ferriera S."/>
            <person name="Johnson J."/>
            <person name="Kravitz S."/>
            <person name="Beeson K."/>
            <person name="Sutton G."/>
            <person name="Rogers Y.-H."/>
            <person name="Friedman R."/>
            <person name="Frazier M."/>
            <person name="Venter J.C."/>
        </authorList>
    </citation>
    <scope>NUCLEOTIDE SEQUENCE [LARGE SCALE GENOMIC DNA]</scope>
    <source>
        <strain evidence="6 7">HEL-45</strain>
    </source>
</reference>
<dbReference type="PANTHER" id="PTHR33337">
    <property type="entry name" value="GFA DOMAIN-CONTAINING PROTEIN"/>
    <property type="match status" value="1"/>
</dbReference>
<keyword evidence="7" id="KW-1185">Reference proteome</keyword>